<dbReference type="EMBL" id="JAAPAO010000045">
    <property type="protein sequence ID" value="KAF4675588.1"/>
    <property type="molecule type" value="Genomic_DNA"/>
</dbReference>
<dbReference type="AlphaFoldDB" id="A0A7J6MVF0"/>
<dbReference type="Proteomes" id="UP000591131">
    <property type="component" value="Unassembled WGS sequence"/>
</dbReference>
<feature type="domain" description="EFHB C-terminal EF-hand" evidence="1">
    <location>
        <begin position="392"/>
        <end position="462"/>
    </location>
</feature>
<gene>
    <name evidence="2" type="ORF">FOL47_007539</name>
</gene>
<dbReference type="OrthoDB" id="2096280at2759"/>
<evidence type="ECO:0000313" key="2">
    <source>
        <dbReference type="EMBL" id="KAF4675588.1"/>
    </source>
</evidence>
<keyword evidence="3" id="KW-1185">Reference proteome</keyword>
<accession>A0A7J6MVF0</accession>
<proteinExistence type="predicted"/>
<dbReference type="InterPro" id="IPR057428">
    <property type="entry name" value="EFHB_EF-hand_C"/>
</dbReference>
<evidence type="ECO:0000259" key="1">
    <source>
        <dbReference type="Pfam" id="PF25325"/>
    </source>
</evidence>
<comment type="caution">
    <text evidence="2">The sequence shown here is derived from an EMBL/GenBank/DDBJ whole genome shotgun (WGS) entry which is preliminary data.</text>
</comment>
<name>A0A7J6MVF0_PERCH</name>
<dbReference type="Pfam" id="PF25325">
    <property type="entry name" value="EF-hand_EFHB_C"/>
    <property type="match status" value="1"/>
</dbReference>
<reference evidence="2 3" key="1">
    <citation type="submission" date="2020-04" db="EMBL/GenBank/DDBJ databases">
        <title>Perkinsus chesapeaki whole genome sequence.</title>
        <authorList>
            <person name="Bogema D.R."/>
        </authorList>
    </citation>
    <scope>NUCLEOTIDE SEQUENCE [LARGE SCALE GENOMIC DNA]</scope>
    <source>
        <strain evidence="2">ATCC PRA-425</strain>
    </source>
</reference>
<organism evidence="2 3">
    <name type="scientific">Perkinsus chesapeaki</name>
    <name type="common">Clam parasite</name>
    <name type="synonym">Perkinsus andrewsi</name>
    <dbReference type="NCBI Taxonomy" id="330153"/>
    <lineage>
        <taxon>Eukaryota</taxon>
        <taxon>Sar</taxon>
        <taxon>Alveolata</taxon>
        <taxon>Perkinsozoa</taxon>
        <taxon>Perkinsea</taxon>
        <taxon>Perkinsida</taxon>
        <taxon>Perkinsidae</taxon>
        <taxon>Perkinsus</taxon>
    </lineage>
</organism>
<evidence type="ECO:0000313" key="3">
    <source>
        <dbReference type="Proteomes" id="UP000591131"/>
    </source>
</evidence>
<protein>
    <recommendedName>
        <fullName evidence="1">EFHB C-terminal EF-hand domain-containing protein</fullName>
    </recommendedName>
</protein>
<sequence length="942" mass="104213">MSDEPVGDNYTRMVSQGKIRIDPITIGIRPAGKSIAVFDDSAECDLQPDIYFPVPPTPAEQRKYRRDYEPGKMNVHWGMVGLDHAVDPKRITHGIKSLKGENAERTMKAQERVGVAAYMDECAEQVYASTKREPLGKSYVRGHDLPPATKDSSFKGFGYKPPDSDYTAKESIFPVDVAREETASVKDRYRFTHKNYQCGEVINRDYAWPDETRDPFFRFGKMEKIQLAAGQGAKQALTWNAVDEKTRIVGLRAEAAREVVNEPLGEAKNLMQGALPVPEGFVFGVKSGNVKANSTDNITAADCIHYNALSEKEILADPDLGKCMKRGKRNVTDESRQFGCPSIRHDIPKPTIRSVADIQNYGDEVGCDSLLHPQRYVGSSFSAVLNSRVIWFESMGVTDDQFLQRRSKEELRSIMKIVLPNTYAPDDASKDALFEELWPEATAVFGDNVGMASLDSFFYVFTKLVINPRVKQETTATIIAGALLLTLVLIPRPYWPNASLYSMHLNITAWAGGVLEDLPGGITVQSEPQTEYEPEHVLNTSRPPETHSVHEISLIQQSSIDLPSKMFPEWDSDAYFNGFYGGDIDRSFWLQSGILHTFNSSRCKLARVKAALESGSDTVRLLFIGCSMSQGVHACGKSSGIDICPGCEVEEKSAGRMNATCSSFEGCVRQGKYKKNYCGCCSWISVWYRWLKLRYPKADLRPHKVGCKRGCNALVAASSLNSDLRNDNLWPLEPTDLVVVDLSACELVADGLKLDIKYGQAQITTVQKLHPATVILALHSPVQIPGFSSSGLRDIYSATAEATETSLWAWQGVAEKLGDRLARTGPESWPHPPWPLHFLIADFMAILWESETNKKSTLCENGYPEVAPTAVNPLTCDDVPPESAAVFSADALLDRIRAGTAGPGWGTNGGSIHQSSDEWQLYVSYGGLWDVVGFDCLFVKIS</sequence>